<gene>
    <name evidence="2" type="ORF">MF672_010940</name>
</gene>
<dbReference type="Pfam" id="PF24596">
    <property type="entry name" value="DUF7620"/>
    <property type="match status" value="1"/>
</dbReference>
<name>A0ABT0FQW0_9ACTN</name>
<dbReference type="RefSeq" id="WP_242380748.1">
    <property type="nucleotide sequence ID" value="NZ_JAKRKC020000001.1"/>
</dbReference>
<reference evidence="2 3" key="1">
    <citation type="submission" date="2022-04" db="EMBL/GenBank/DDBJ databases">
        <title>Genome draft of Actinomadura sp. ATCC 31491.</title>
        <authorList>
            <person name="Shi X."/>
            <person name="Du Y."/>
        </authorList>
    </citation>
    <scope>NUCLEOTIDE SEQUENCE [LARGE SCALE GENOMIC DNA]</scope>
    <source>
        <strain evidence="2 3">ATCC 31491</strain>
    </source>
</reference>
<sequence length="69" mass="8003">MREQPDERPSLDDAARQAEQSRRRAEADLARARERARASRGIADRLRRMREDNHFARMFDEALGGGRHG</sequence>
<proteinExistence type="predicted"/>
<protein>
    <submittedName>
        <fullName evidence="2">Uncharacterized protein</fullName>
    </submittedName>
</protein>
<evidence type="ECO:0000256" key="1">
    <source>
        <dbReference type="SAM" id="MobiDB-lite"/>
    </source>
</evidence>
<keyword evidence="3" id="KW-1185">Reference proteome</keyword>
<feature type="region of interest" description="Disordered" evidence="1">
    <location>
        <begin position="1"/>
        <end position="38"/>
    </location>
</feature>
<organism evidence="2 3">
    <name type="scientific">Actinomadura luzonensis</name>
    <dbReference type="NCBI Taxonomy" id="2805427"/>
    <lineage>
        <taxon>Bacteria</taxon>
        <taxon>Bacillati</taxon>
        <taxon>Actinomycetota</taxon>
        <taxon>Actinomycetes</taxon>
        <taxon>Streptosporangiales</taxon>
        <taxon>Thermomonosporaceae</taxon>
        <taxon>Actinomadura</taxon>
    </lineage>
</organism>
<comment type="caution">
    <text evidence="2">The sequence shown here is derived from an EMBL/GenBank/DDBJ whole genome shotgun (WGS) entry which is preliminary data.</text>
</comment>
<dbReference type="Proteomes" id="UP001317259">
    <property type="component" value="Unassembled WGS sequence"/>
</dbReference>
<accession>A0ABT0FQW0</accession>
<evidence type="ECO:0000313" key="2">
    <source>
        <dbReference type="EMBL" id="MCK2214303.1"/>
    </source>
</evidence>
<evidence type="ECO:0000313" key="3">
    <source>
        <dbReference type="Proteomes" id="UP001317259"/>
    </source>
</evidence>
<dbReference type="EMBL" id="JAKRKC020000001">
    <property type="protein sequence ID" value="MCK2214303.1"/>
    <property type="molecule type" value="Genomic_DNA"/>
</dbReference>
<dbReference type="InterPro" id="IPR056037">
    <property type="entry name" value="DUF7620"/>
</dbReference>